<keyword evidence="3" id="KW-0488">Methylation</keyword>
<keyword evidence="4" id="KW-0812">Transmembrane</keyword>
<gene>
    <name evidence="10" type="ORF">PVE_R1G3296</name>
</gene>
<dbReference type="InterPro" id="IPR004089">
    <property type="entry name" value="MCPsignal_dom"/>
</dbReference>
<evidence type="ECO:0000256" key="6">
    <source>
        <dbReference type="ARBA" id="ARBA00023136"/>
    </source>
</evidence>
<sequence length="495" mass="52445">MLSKLSLHPRDLLALLSLAVAAFAGGVDALGWQAGWLLVMVVSGVCLLHGIGQREQRVVAALAHTRALLDDRQRVAGGAVDSIERLQAVLHDKVTAVKRMRSLACDLTVATGTLVSGFTEAVATADRQSAMARDAMVDVETMAEQARVTATEATVLAEASSSARDQVSAGGEQVQRVADDMLDLSNVVASVAEEFDCVREQVARVGEIVAIIQSIAGQTNLLALNAAIEAARAGEQGRGFSVVADEVRKLAENTGSATLSVGEIISLIGQSIDRLDQRLAQTRQGAAQGVTRANQASAVLNGIAATSHSMQQAVHGIAERAGSETQTARKVLADSSIVARLAAELDNNVNGCNAGLRGLMLGLVDLKSLAGEIDVSRDAHAAMLEAVEEIRAHNIMVLNARETAQMLAHIQRIHVLDREIDAWLAQAITECEPVDARRSDNLLAVRKALDAYRHVRDELLEAAQSGRLEHALERGTPLVRQAYHVVKEACAALAA</sequence>
<evidence type="ECO:0000256" key="8">
    <source>
        <dbReference type="PROSITE-ProRule" id="PRU00284"/>
    </source>
</evidence>
<dbReference type="PANTHER" id="PTHR32089">
    <property type="entry name" value="METHYL-ACCEPTING CHEMOTAXIS PROTEIN MCPB"/>
    <property type="match status" value="1"/>
</dbReference>
<dbReference type="GO" id="GO:0005886">
    <property type="term" value="C:plasma membrane"/>
    <property type="evidence" value="ECO:0007669"/>
    <property type="project" value="UniProtKB-SubCell"/>
</dbReference>
<comment type="subcellular location">
    <subcellularLocation>
        <location evidence="1">Cell membrane</location>
    </subcellularLocation>
</comment>
<dbReference type="EMBL" id="LT599583">
    <property type="protein sequence ID" value="SBW81178.1"/>
    <property type="molecule type" value="Genomic_DNA"/>
</dbReference>
<dbReference type="GO" id="GO:0007165">
    <property type="term" value="P:signal transduction"/>
    <property type="evidence" value="ECO:0007669"/>
    <property type="project" value="UniProtKB-KW"/>
</dbReference>
<evidence type="ECO:0000256" key="1">
    <source>
        <dbReference type="ARBA" id="ARBA00004236"/>
    </source>
</evidence>
<accession>A0A1D3JYK6</accession>
<reference evidence="11" key="1">
    <citation type="submission" date="2016-07" db="EMBL/GenBank/DDBJ databases">
        <authorList>
            <person name="Florea S."/>
            <person name="Webb J.S."/>
            <person name="Jaromczyk J."/>
            <person name="Schardl C.L."/>
        </authorList>
    </citation>
    <scope>NUCLEOTIDE SEQUENCE [LARGE SCALE GENOMIC DNA]</scope>
    <source>
        <strain evidence="11">1YdBTEX2</strain>
    </source>
</reference>
<evidence type="ECO:0000313" key="10">
    <source>
        <dbReference type="EMBL" id="SBW81178.1"/>
    </source>
</evidence>
<dbReference type="PANTHER" id="PTHR32089:SF112">
    <property type="entry name" value="LYSOZYME-LIKE PROTEIN-RELATED"/>
    <property type="match status" value="1"/>
</dbReference>
<evidence type="ECO:0000256" key="4">
    <source>
        <dbReference type="ARBA" id="ARBA00022692"/>
    </source>
</evidence>
<dbReference type="GO" id="GO:0006935">
    <property type="term" value="P:chemotaxis"/>
    <property type="evidence" value="ECO:0007669"/>
    <property type="project" value="UniProtKB-ARBA"/>
</dbReference>
<evidence type="ECO:0000313" key="11">
    <source>
        <dbReference type="Proteomes" id="UP000245431"/>
    </source>
</evidence>
<keyword evidence="5" id="KW-1133">Transmembrane helix</keyword>
<evidence type="ECO:0000256" key="2">
    <source>
        <dbReference type="ARBA" id="ARBA00022475"/>
    </source>
</evidence>
<keyword evidence="6" id="KW-0472">Membrane</keyword>
<keyword evidence="2" id="KW-1003">Cell membrane</keyword>
<keyword evidence="7 8" id="KW-0807">Transducer</keyword>
<dbReference type="Gene3D" id="1.10.287.950">
    <property type="entry name" value="Methyl-accepting chemotaxis protein"/>
    <property type="match status" value="1"/>
</dbReference>
<feature type="domain" description="Methyl-accepting transducer" evidence="9">
    <location>
        <begin position="103"/>
        <end position="339"/>
    </location>
</feature>
<evidence type="ECO:0000256" key="7">
    <source>
        <dbReference type="ARBA" id="ARBA00023224"/>
    </source>
</evidence>
<evidence type="ECO:0000256" key="3">
    <source>
        <dbReference type="ARBA" id="ARBA00022481"/>
    </source>
</evidence>
<evidence type="ECO:0000256" key="5">
    <source>
        <dbReference type="ARBA" id="ARBA00022989"/>
    </source>
</evidence>
<protein>
    <submittedName>
        <fullName evidence="10">Methyl-accepting chemotaxis protein</fullName>
    </submittedName>
</protein>
<dbReference type="SUPFAM" id="SSF58104">
    <property type="entry name" value="Methyl-accepting chemotaxis protein (MCP) signaling domain"/>
    <property type="match status" value="1"/>
</dbReference>
<dbReference type="AlphaFoldDB" id="A0A1D3JYK6"/>
<proteinExistence type="predicted"/>
<dbReference type="SMART" id="SM00283">
    <property type="entry name" value="MA"/>
    <property type="match status" value="1"/>
</dbReference>
<organism evidence="10 11">
    <name type="scientific">Pseudomonas veronii 1YdBTEX2</name>
    <dbReference type="NCBI Taxonomy" id="1295141"/>
    <lineage>
        <taxon>Bacteria</taxon>
        <taxon>Pseudomonadati</taxon>
        <taxon>Pseudomonadota</taxon>
        <taxon>Gammaproteobacteria</taxon>
        <taxon>Pseudomonadales</taxon>
        <taxon>Pseudomonadaceae</taxon>
        <taxon>Pseudomonas</taxon>
    </lineage>
</organism>
<name>A0A1D3JYK6_PSEVE</name>
<dbReference type="Proteomes" id="UP000245431">
    <property type="component" value="Chromosome PVE_r1"/>
</dbReference>
<dbReference type="PROSITE" id="PS50111">
    <property type="entry name" value="CHEMOTAXIS_TRANSDUC_2"/>
    <property type="match status" value="1"/>
</dbReference>
<dbReference type="Pfam" id="PF00015">
    <property type="entry name" value="MCPsignal"/>
    <property type="match status" value="1"/>
</dbReference>
<evidence type="ECO:0000259" key="9">
    <source>
        <dbReference type="PROSITE" id="PS50111"/>
    </source>
</evidence>